<gene>
    <name evidence="1" type="ORF">CDL12_14026</name>
</gene>
<accession>A0A2G9H7S6</accession>
<evidence type="ECO:0000313" key="2">
    <source>
        <dbReference type="Proteomes" id="UP000231279"/>
    </source>
</evidence>
<organism evidence="1 2">
    <name type="scientific">Handroanthus impetiginosus</name>
    <dbReference type="NCBI Taxonomy" id="429701"/>
    <lineage>
        <taxon>Eukaryota</taxon>
        <taxon>Viridiplantae</taxon>
        <taxon>Streptophyta</taxon>
        <taxon>Embryophyta</taxon>
        <taxon>Tracheophyta</taxon>
        <taxon>Spermatophyta</taxon>
        <taxon>Magnoliopsida</taxon>
        <taxon>eudicotyledons</taxon>
        <taxon>Gunneridae</taxon>
        <taxon>Pentapetalae</taxon>
        <taxon>asterids</taxon>
        <taxon>lamiids</taxon>
        <taxon>Lamiales</taxon>
        <taxon>Bignoniaceae</taxon>
        <taxon>Crescentiina</taxon>
        <taxon>Tabebuia alliance</taxon>
        <taxon>Handroanthus</taxon>
    </lineage>
</organism>
<protein>
    <submittedName>
        <fullName evidence="1">Uncharacterized protein</fullName>
    </submittedName>
</protein>
<name>A0A2G9H7S6_9LAMI</name>
<dbReference type="EMBL" id="NKXS01002493">
    <property type="protein sequence ID" value="PIN13360.1"/>
    <property type="molecule type" value="Genomic_DNA"/>
</dbReference>
<dbReference type="Proteomes" id="UP000231279">
    <property type="component" value="Unassembled WGS sequence"/>
</dbReference>
<sequence length="49" mass="5927">MLHLQYILDYDNNLGMRPTKYVHVSHNFMVEVYYTDISVIHDHLLYSLN</sequence>
<evidence type="ECO:0000313" key="1">
    <source>
        <dbReference type="EMBL" id="PIN13360.1"/>
    </source>
</evidence>
<comment type="caution">
    <text evidence="1">The sequence shown here is derived from an EMBL/GenBank/DDBJ whole genome shotgun (WGS) entry which is preliminary data.</text>
</comment>
<dbReference type="AlphaFoldDB" id="A0A2G9H7S6"/>
<keyword evidence="2" id="KW-1185">Reference proteome</keyword>
<proteinExistence type="predicted"/>
<reference evidence="2" key="1">
    <citation type="journal article" date="2018" name="Gigascience">
        <title>Genome assembly of the Pink Ipe (Handroanthus impetiginosus, Bignoniaceae), a highly valued, ecologically keystone Neotropical timber forest tree.</title>
        <authorList>
            <person name="Silva-Junior O.B."/>
            <person name="Grattapaglia D."/>
            <person name="Novaes E."/>
            <person name="Collevatti R.G."/>
        </authorList>
    </citation>
    <scope>NUCLEOTIDE SEQUENCE [LARGE SCALE GENOMIC DNA]</scope>
    <source>
        <strain evidence="2">cv. UFG-1</strain>
    </source>
</reference>